<dbReference type="InterPro" id="IPR026349">
    <property type="entry name" value="CHP04255"/>
</dbReference>
<dbReference type="Proteomes" id="UP000663937">
    <property type="component" value="Chromosome"/>
</dbReference>
<sequence length="269" mass="30055">MLAAWYQPKHHPKFANPPVIESAMALEFAPIEGLDLYRLMRLQEVWDADYPNVSDVPGAPPTPVGNVPQNMFFIGEAPKRVWAAAVENGLLVQTQADRLILNWRKSETIGAYPGYQEKLRPELFRLWDLMAGFAEANAWPLPRPTLAEFTYVNAVEMTGSDRPEDYLTIFQDANEHLPGVARQMGFQLTRAVTASESDPFTAELHVAGETQFGPDERRRLQFTVTARVLLDAGKEDLQAAMDAAHGLASYTFASIVTPSKQSAWNRLPQ</sequence>
<proteinExistence type="predicted"/>
<dbReference type="RefSeq" id="WP_227423623.1">
    <property type="nucleotide sequence ID" value="NZ_CP071868.1"/>
</dbReference>
<dbReference type="EMBL" id="CP071868">
    <property type="protein sequence ID" value="QTE29347.1"/>
    <property type="molecule type" value="Genomic_DNA"/>
</dbReference>
<reference evidence="1" key="1">
    <citation type="submission" date="2021-03" db="EMBL/GenBank/DDBJ databases">
        <title>Pengzhenrongella sicca gen. nov., sp. nov., a new member of suborder Micrococcineae isolated from High-Arctic tundra soil.</title>
        <authorList>
            <person name="Peng F."/>
        </authorList>
    </citation>
    <scope>NUCLEOTIDE SEQUENCE</scope>
    <source>
        <strain evidence="1">LRZ-2</strain>
    </source>
</reference>
<evidence type="ECO:0000313" key="1">
    <source>
        <dbReference type="EMBL" id="QTE29347.1"/>
    </source>
</evidence>
<keyword evidence="2" id="KW-1185">Reference proteome</keyword>
<gene>
    <name evidence="1" type="ORF">J4E96_19090</name>
</gene>
<evidence type="ECO:0000313" key="2">
    <source>
        <dbReference type="Proteomes" id="UP000663937"/>
    </source>
</evidence>
<dbReference type="AlphaFoldDB" id="A0A8A4ZFS9"/>
<protein>
    <submittedName>
        <fullName evidence="1">TIGR04255 family protein</fullName>
    </submittedName>
</protein>
<name>A0A8A4ZFS9_9MICO</name>
<dbReference type="NCBIfam" id="TIGR04255">
    <property type="entry name" value="sporadTIGR04255"/>
    <property type="match status" value="1"/>
</dbReference>
<accession>A0A8A4ZFS9</accession>
<organism evidence="1 2">
    <name type="scientific">Pengzhenrongella sicca</name>
    <dbReference type="NCBI Taxonomy" id="2819238"/>
    <lineage>
        <taxon>Bacteria</taxon>
        <taxon>Bacillati</taxon>
        <taxon>Actinomycetota</taxon>
        <taxon>Actinomycetes</taxon>
        <taxon>Micrococcales</taxon>
        <taxon>Pengzhenrongella</taxon>
    </lineage>
</organism>
<dbReference type="KEGG" id="psic:J4E96_19090"/>